<dbReference type="AlphaFoldDB" id="A0A2P7QZV9"/>
<name>A0A2P7QZV9_9SPHN</name>
<comment type="similarity">
    <text evidence="2 7">Belongs to the FliP/MopC/SpaP family.</text>
</comment>
<protein>
    <submittedName>
        <fullName evidence="8">EscR/YscR/HrcR family type III secretion system export apparatus protein</fullName>
    </submittedName>
</protein>
<feature type="transmembrane region" description="Helical" evidence="7">
    <location>
        <begin position="199"/>
        <end position="220"/>
    </location>
</feature>
<dbReference type="OrthoDB" id="9805111at2"/>
<dbReference type="PANTHER" id="PTHR30587:SF2">
    <property type="entry name" value="SURFACE PRESENTATION OF ANTIGENS PROTEIN SPAP"/>
    <property type="match status" value="1"/>
</dbReference>
<dbReference type="Pfam" id="PF00813">
    <property type="entry name" value="FliP"/>
    <property type="match status" value="1"/>
</dbReference>
<comment type="subcellular location">
    <subcellularLocation>
        <location evidence="1">Cell membrane</location>
        <topology evidence="1">Multi-pass membrane protein</topology>
    </subcellularLocation>
</comment>
<keyword evidence="3 7" id="KW-1003">Cell membrane</keyword>
<dbReference type="InterPro" id="IPR005773">
    <property type="entry name" value="T3SS_YscR-like"/>
</dbReference>
<dbReference type="PANTHER" id="PTHR30587">
    <property type="entry name" value="FLAGELLAR BIOSYNTHETIC PROTEIN FLIP"/>
    <property type="match status" value="1"/>
</dbReference>
<evidence type="ECO:0000256" key="3">
    <source>
        <dbReference type="ARBA" id="ARBA00022475"/>
    </source>
</evidence>
<evidence type="ECO:0000256" key="2">
    <source>
        <dbReference type="ARBA" id="ARBA00006257"/>
    </source>
</evidence>
<dbReference type="Proteomes" id="UP000241167">
    <property type="component" value="Unassembled WGS sequence"/>
</dbReference>
<dbReference type="GO" id="GO:0009306">
    <property type="term" value="P:protein secretion"/>
    <property type="evidence" value="ECO:0007669"/>
    <property type="project" value="UniProtKB-UniRule"/>
</dbReference>
<dbReference type="NCBIfam" id="TIGR01102">
    <property type="entry name" value="yscR"/>
    <property type="match status" value="1"/>
</dbReference>
<accession>A0A2P7QZV9</accession>
<keyword evidence="9" id="KW-1185">Reference proteome</keyword>
<dbReference type="RefSeq" id="WP_106511512.1">
    <property type="nucleotide sequence ID" value="NZ_PXYI01000001.1"/>
</dbReference>
<evidence type="ECO:0000256" key="5">
    <source>
        <dbReference type="ARBA" id="ARBA00022989"/>
    </source>
</evidence>
<sequence>MNLGEFTPGSALVTVILISLAPFFAVMVTSFTKIVVVLSLVRNALGLQQVPPNLVLNGLALILSVFVMYPTLEKMQAAATIDSQAVPTMPGDPVAAENPIESNGDIFATADRAKEPLREFLMKHSDPRERAFFLRTQQRMGDPGVVRQLKESDFVVVIPAFVVKELKLAFQIGFLIFLPFLVIDLVISNILLAMGMMMLSPVTISLPFKILLFVLVDGWVKLSHGLVLSYA</sequence>
<feature type="transmembrane region" description="Helical" evidence="7">
    <location>
        <begin position="53"/>
        <end position="72"/>
    </location>
</feature>
<feature type="transmembrane region" description="Helical" evidence="7">
    <location>
        <begin position="12"/>
        <end position="41"/>
    </location>
</feature>
<dbReference type="PROSITE" id="PS01061">
    <property type="entry name" value="FLIP_2"/>
    <property type="match status" value="1"/>
</dbReference>
<proteinExistence type="inferred from homology"/>
<evidence type="ECO:0000256" key="7">
    <source>
        <dbReference type="RuleBase" id="RU362070"/>
    </source>
</evidence>
<reference evidence="8 9" key="1">
    <citation type="submission" date="2018-03" db="EMBL/GenBank/DDBJ databases">
        <title>The draft genome of Sphingosinicella sp. GL-C-18.</title>
        <authorList>
            <person name="Liu L."/>
            <person name="Li L."/>
            <person name="Liang L."/>
            <person name="Zhang X."/>
            <person name="Wang T."/>
        </authorList>
    </citation>
    <scope>NUCLEOTIDE SEQUENCE [LARGE SCALE GENOMIC DNA]</scope>
    <source>
        <strain evidence="8 9">GL-C-18</strain>
    </source>
</reference>
<dbReference type="GO" id="GO:0005886">
    <property type="term" value="C:plasma membrane"/>
    <property type="evidence" value="ECO:0007669"/>
    <property type="project" value="UniProtKB-SubCell"/>
</dbReference>
<gene>
    <name evidence="8" type="ORF">C7I55_03805</name>
</gene>
<organism evidence="8 9">
    <name type="scientific">Allosphingosinicella deserti</name>
    <dbReference type="NCBI Taxonomy" id="2116704"/>
    <lineage>
        <taxon>Bacteria</taxon>
        <taxon>Pseudomonadati</taxon>
        <taxon>Pseudomonadota</taxon>
        <taxon>Alphaproteobacteria</taxon>
        <taxon>Sphingomonadales</taxon>
        <taxon>Sphingomonadaceae</taxon>
        <taxon>Allosphingosinicella</taxon>
    </lineage>
</organism>
<dbReference type="InterPro" id="IPR005838">
    <property type="entry name" value="T3SS_IM_P"/>
</dbReference>
<comment type="caution">
    <text evidence="8">The sequence shown here is derived from an EMBL/GenBank/DDBJ whole genome shotgun (WGS) entry which is preliminary data.</text>
</comment>
<dbReference type="PRINTS" id="PR01302">
    <property type="entry name" value="TYPE3IMPPROT"/>
</dbReference>
<evidence type="ECO:0000313" key="9">
    <source>
        <dbReference type="Proteomes" id="UP000241167"/>
    </source>
</evidence>
<evidence type="ECO:0000256" key="1">
    <source>
        <dbReference type="ARBA" id="ARBA00004651"/>
    </source>
</evidence>
<evidence type="ECO:0000256" key="6">
    <source>
        <dbReference type="ARBA" id="ARBA00023136"/>
    </source>
</evidence>
<keyword evidence="4 7" id="KW-0812">Transmembrane</keyword>
<dbReference type="NCBIfam" id="NF009438">
    <property type="entry name" value="PRK12797.1"/>
    <property type="match status" value="1"/>
</dbReference>
<keyword evidence="5 7" id="KW-1133">Transmembrane helix</keyword>
<keyword evidence="6 7" id="KW-0472">Membrane</keyword>
<evidence type="ECO:0000256" key="4">
    <source>
        <dbReference type="ARBA" id="ARBA00022692"/>
    </source>
</evidence>
<feature type="transmembrane region" description="Helical" evidence="7">
    <location>
        <begin position="168"/>
        <end position="187"/>
    </location>
</feature>
<dbReference type="EMBL" id="PXYI01000001">
    <property type="protein sequence ID" value="PSJ43489.1"/>
    <property type="molecule type" value="Genomic_DNA"/>
</dbReference>
<evidence type="ECO:0000313" key="8">
    <source>
        <dbReference type="EMBL" id="PSJ43489.1"/>
    </source>
</evidence>